<comment type="caution">
    <text evidence="1">The sequence shown here is derived from an EMBL/GenBank/DDBJ whole genome shotgun (WGS) entry which is preliminary data.</text>
</comment>
<proteinExistence type="predicted"/>
<keyword evidence="2" id="KW-1185">Reference proteome</keyword>
<dbReference type="OrthoDB" id="2617460at2"/>
<dbReference type="AlphaFoldDB" id="A0A0M2V9C0"/>
<name>A0A0M2V9C0_9GAMM</name>
<dbReference type="EMBL" id="LAHO01000007">
    <property type="protein sequence ID" value="KKO45768.1"/>
    <property type="molecule type" value="Genomic_DNA"/>
</dbReference>
<sequence>MALLAEEIVEEWLNRQGYFTIRGIRLGVNEIDLVAVKFRPGEPPICRHIEVQASMRPVSYISKVPKAARKTGRAANSASRSQEELVDGVNEWVEGKFRASKKRSLMESLWSGDWSSELVINNVKSELEVELIAEHGITIHRLPTIVRELQTNDFPIKSASGSDFIDLLQMGANTQQNTPYSSRASSSRR</sequence>
<accession>A0A0M2V9C0</accession>
<dbReference type="RefSeq" id="WP_046557286.1">
    <property type="nucleotide sequence ID" value="NZ_LAHO01000007.1"/>
</dbReference>
<dbReference type="Proteomes" id="UP000034228">
    <property type="component" value="Unassembled WGS sequence"/>
</dbReference>
<evidence type="ECO:0000313" key="1">
    <source>
        <dbReference type="EMBL" id="KKO45768.1"/>
    </source>
</evidence>
<evidence type="ECO:0000313" key="2">
    <source>
        <dbReference type="Proteomes" id="UP000034228"/>
    </source>
</evidence>
<reference evidence="1 2" key="1">
    <citation type="submission" date="2015-03" db="EMBL/GenBank/DDBJ databases">
        <title>Draft genome sequences of two protease-producing strains of Arsukibacterium isolated from two cold and alkaline environments.</title>
        <authorList>
            <person name="Lylloff J.E."/>
            <person name="Skov L.B."/>
            <person name="Jepsen M."/>
            <person name="Hallin P.F."/>
            <person name="Sorensen S.J."/>
            <person name="Stougaard P."/>
            <person name="Glaring M.A."/>
        </authorList>
    </citation>
    <scope>NUCLEOTIDE SEQUENCE [LARGE SCALE GENOMIC DNA]</scope>
    <source>
        <strain evidence="1 2">GCM72</strain>
    </source>
</reference>
<protein>
    <submittedName>
        <fullName evidence="1">Uncharacterized protein</fullName>
    </submittedName>
</protein>
<organism evidence="1 2">
    <name type="scientific">Arsukibacterium ikkense</name>
    <dbReference type="NCBI Taxonomy" id="336831"/>
    <lineage>
        <taxon>Bacteria</taxon>
        <taxon>Pseudomonadati</taxon>
        <taxon>Pseudomonadota</taxon>
        <taxon>Gammaproteobacteria</taxon>
        <taxon>Chromatiales</taxon>
        <taxon>Chromatiaceae</taxon>
        <taxon>Arsukibacterium</taxon>
    </lineage>
</organism>
<gene>
    <name evidence="1" type="ORF">WG68_08615</name>
</gene>
<dbReference type="STRING" id="336831.WG68_08615"/>